<gene>
    <name evidence="6" type="ORF">BCR26_03120</name>
</gene>
<comment type="similarity">
    <text evidence="1 5">Belongs to the metallo-dependent hydrolases superfamily. CpsB/CapC family.</text>
</comment>
<evidence type="ECO:0000256" key="5">
    <source>
        <dbReference type="PIRNR" id="PIRNR016557"/>
    </source>
</evidence>
<dbReference type="GO" id="GO:0004725">
    <property type="term" value="F:protein tyrosine phosphatase activity"/>
    <property type="evidence" value="ECO:0007669"/>
    <property type="project" value="UniProtKB-UniRule"/>
</dbReference>
<dbReference type="PANTHER" id="PTHR39181:SF1">
    <property type="entry name" value="TYROSINE-PROTEIN PHOSPHATASE YWQE"/>
    <property type="match status" value="1"/>
</dbReference>
<evidence type="ECO:0000313" key="6">
    <source>
        <dbReference type="EMBL" id="OEH82440.1"/>
    </source>
</evidence>
<evidence type="ECO:0000256" key="1">
    <source>
        <dbReference type="ARBA" id="ARBA00005750"/>
    </source>
</evidence>
<reference evidence="6 7" key="1">
    <citation type="submission" date="2016-09" db="EMBL/GenBank/DDBJ databases">
        <authorList>
            <person name="Capua I."/>
            <person name="De Benedictis P."/>
            <person name="Joannis T."/>
            <person name="Lombin L.H."/>
            <person name="Cattoli G."/>
        </authorList>
    </citation>
    <scope>NUCLEOTIDE SEQUENCE [LARGE SCALE GENOMIC DNA]</scope>
    <source>
        <strain evidence="6 7">LMG 25899</strain>
    </source>
</reference>
<keyword evidence="3 5" id="KW-0904">Protein phosphatase</keyword>
<name>A0A1E5KX40_9ENTE</name>
<comment type="caution">
    <text evidence="6">The sequence shown here is derived from an EMBL/GenBank/DDBJ whole genome shotgun (WGS) entry which is preliminary data.</text>
</comment>
<dbReference type="PIRSF" id="PIRSF016557">
    <property type="entry name" value="Caps_synth_CpsB"/>
    <property type="match status" value="1"/>
</dbReference>
<dbReference type="Pfam" id="PF19567">
    <property type="entry name" value="CpsB_CapC"/>
    <property type="match status" value="1"/>
</dbReference>
<dbReference type="GO" id="GO:0030145">
    <property type="term" value="F:manganese ion binding"/>
    <property type="evidence" value="ECO:0007669"/>
    <property type="project" value="UniProtKB-UniRule"/>
</dbReference>
<comment type="catalytic activity">
    <reaction evidence="4 5">
        <text>O-phospho-L-tyrosyl-[protein] + H2O = L-tyrosyl-[protein] + phosphate</text>
        <dbReference type="Rhea" id="RHEA:10684"/>
        <dbReference type="Rhea" id="RHEA-COMP:10136"/>
        <dbReference type="Rhea" id="RHEA-COMP:20101"/>
        <dbReference type="ChEBI" id="CHEBI:15377"/>
        <dbReference type="ChEBI" id="CHEBI:43474"/>
        <dbReference type="ChEBI" id="CHEBI:46858"/>
        <dbReference type="ChEBI" id="CHEBI:61978"/>
        <dbReference type="EC" id="3.1.3.48"/>
    </reaction>
</comment>
<protein>
    <recommendedName>
        <fullName evidence="5">Tyrosine-protein phosphatase</fullName>
        <ecNumber evidence="5">3.1.3.48</ecNumber>
    </recommendedName>
</protein>
<dbReference type="STRING" id="762845.BCR26_03120"/>
<dbReference type="InterPro" id="IPR016195">
    <property type="entry name" value="Pol/histidinol_Pase-like"/>
</dbReference>
<organism evidence="6 7">
    <name type="scientific">Enterococcus rivorum</name>
    <dbReference type="NCBI Taxonomy" id="762845"/>
    <lineage>
        <taxon>Bacteria</taxon>
        <taxon>Bacillati</taxon>
        <taxon>Bacillota</taxon>
        <taxon>Bacilli</taxon>
        <taxon>Lactobacillales</taxon>
        <taxon>Enterococcaceae</taxon>
        <taxon>Enterococcus</taxon>
    </lineage>
</organism>
<sequence length="254" mass="28511">MIDLHCHILPKIDDGAQSLADSILMAESAVQQGISHILCTPHHNNGRYSNPAKKVISKVSELQQELDLRDIPLTLFEGQEVRIGGSLVDEIIKKEILFADLSNKYILIELPTREIPSYADKLLFELLTKGHTPIIVHPERNYQLMETPNDLIPFLEMGVLTQVTAASYLGGFGKKIGKIAKQMVENNMAHIIASDAHNTGKRGFFMKEAYEQIAKDLGSEKVIAMQQTVKDILNGDEVVVPEYTEIKRMKFKLF</sequence>
<dbReference type="InterPro" id="IPR016667">
    <property type="entry name" value="Caps_polysacc_synth_CpsB/CapC"/>
</dbReference>
<dbReference type="Proteomes" id="UP000095256">
    <property type="component" value="Unassembled WGS sequence"/>
</dbReference>
<dbReference type="Gene3D" id="3.20.20.140">
    <property type="entry name" value="Metal-dependent hydrolases"/>
    <property type="match status" value="1"/>
</dbReference>
<proteinExistence type="inferred from homology"/>
<evidence type="ECO:0000313" key="7">
    <source>
        <dbReference type="Proteomes" id="UP000095256"/>
    </source>
</evidence>
<dbReference type="EMBL" id="MIEK01000023">
    <property type="protein sequence ID" value="OEH82440.1"/>
    <property type="molecule type" value="Genomic_DNA"/>
</dbReference>
<dbReference type="AlphaFoldDB" id="A0A1E5KX40"/>
<keyword evidence="2 5" id="KW-0378">Hydrolase</keyword>
<dbReference type="EC" id="3.1.3.48" evidence="5"/>
<accession>A0A1E5KX40</accession>
<evidence type="ECO:0000256" key="4">
    <source>
        <dbReference type="ARBA" id="ARBA00051722"/>
    </source>
</evidence>
<dbReference type="SUPFAM" id="SSF89550">
    <property type="entry name" value="PHP domain-like"/>
    <property type="match status" value="1"/>
</dbReference>
<evidence type="ECO:0000256" key="3">
    <source>
        <dbReference type="ARBA" id="ARBA00022912"/>
    </source>
</evidence>
<dbReference type="PANTHER" id="PTHR39181">
    <property type="entry name" value="TYROSINE-PROTEIN PHOSPHATASE YWQE"/>
    <property type="match status" value="1"/>
</dbReference>
<dbReference type="OrthoDB" id="9788539at2"/>
<evidence type="ECO:0000256" key="2">
    <source>
        <dbReference type="ARBA" id="ARBA00022801"/>
    </source>
</evidence>
<dbReference type="RefSeq" id="WP_069698716.1">
    <property type="nucleotide sequence ID" value="NZ_JAGGMA010000001.1"/>
</dbReference>
<keyword evidence="7" id="KW-1185">Reference proteome</keyword>